<evidence type="ECO:0000256" key="1">
    <source>
        <dbReference type="ARBA" id="ARBA00022729"/>
    </source>
</evidence>
<feature type="chain" id="PRO_5030662052" evidence="2">
    <location>
        <begin position="23"/>
        <end position="187"/>
    </location>
</feature>
<dbReference type="Proteomes" id="UP000558192">
    <property type="component" value="Unassembled WGS sequence"/>
</dbReference>
<dbReference type="EMBL" id="JAATJC010000001">
    <property type="protein sequence ID" value="NJC05997.1"/>
    <property type="molecule type" value="Genomic_DNA"/>
</dbReference>
<dbReference type="InterPro" id="IPR006315">
    <property type="entry name" value="OM_autotransptr_brl_dom"/>
</dbReference>
<keyword evidence="5" id="KW-1185">Reference proteome</keyword>
<evidence type="ECO:0000313" key="5">
    <source>
        <dbReference type="Proteomes" id="UP000558192"/>
    </source>
</evidence>
<dbReference type="RefSeq" id="WP_168068908.1">
    <property type="nucleotide sequence ID" value="NZ_JAATJC010000001.1"/>
</dbReference>
<dbReference type="NCBIfam" id="TIGR01414">
    <property type="entry name" value="autotrans_barl"/>
    <property type="match status" value="1"/>
</dbReference>
<evidence type="ECO:0000256" key="2">
    <source>
        <dbReference type="SAM" id="SignalP"/>
    </source>
</evidence>
<gene>
    <name evidence="4" type="ORF">GGQ97_001790</name>
</gene>
<dbReference type="SUPFAM" id="SSF56925">
    <property type="entry name" value="OMPA-like"/>
    <property type="match status" value="1"/>
</dbReference>
<keyword evidence="1 2" id="KW-0732">Signal</keyword>
<feature type="domain" description="Outer membrane protein beta-barrel" evidence="3">
    <location>
        <begin position="9"/>
        <end position="187"/>
    </location>
</feature>
<organism evidence="4 5">
    <name type="scientific">Sphingomonas kaistensis</name>
    <dbReference type="NCBI Taxonomy" id="298708"/>
    <lineage>
        <taxon>Bacteria</taxon>
        <taxon>Pseudomonadati</taxon>
        <taxon>Pseudomonadota</taxon>
        <taxon>Alphaproteobacteria</taxon>
        <taxon>Sphingomonadales</taxon>
        <taxon>Sphingomonadaceae</taxon>
        <taxon>Sphingomonas</taxon>
    </lineage>
</organism>
<name>A0A7X5Y6F8_9SPHN</name>
<dbReference type="GO" id="GO:0019867">
    <property type="term" value="C:outer membrane"/>
    <property type="evidence" value="ECO:0007669"/>
    <property type="project" value="InterPro"/>
</dbReference>
<dbReference type="AlphaFoldDB" id="A0A7X5Y6F8"/>
<proteinExistence type="predicted"/>
<dbReference type="InterPro" id="IPR027385">
    <property type="entry name" value="Beta-barrel_OMP"/>
</dbReference>
<sequence length="187" mass="19388">MKKFVALTAVATAALAATPALAQAPQGPRVEALVGYDAPRIKVNEGGITGTFKDEGVAYGVGAGYDFALSNGASLGVDVEASDSTMKETNAAGTLRAERDLYAGGRVSFPLGADGSNAYLKGGYTNARFSAESGALRAKQDLDGYRLGGGAQFAVAGKAYVGGEYRFSDYENDVRRHQIVATLGTRF</sequence>
<evidence type="ECO:0000259" key="3">
    <source>
        <dbReference type="Pfam" id="PF13505"/>
    </source>
</evidence>
<dbReference type="Gene3D" id="2.40.160.20">
    <property type="match status" value="1"/>
</dbReference>
<protein>
    <submittedName>
        <fullName evidence="4">Outer membrane immunogenic protein</fullName>
    </submittedName>
</protein>
<dbReference type="Pfam" id="PF13505">
    <property type="entry name" value="OMP_b-brl"/>
    <property type="match status" value="1"/>
</dbReference>
<evidence type="ECO:0000313" key="4">
    <source>
        <dbReference type="EMBL" id="NJC05997.1"/>
    </source>
</evidence>
<comment type="caution">
    <text evidence="4">The sequence shown here is derived from an EMBL/GenBank/DDBJ whole genome shotgun (WGS) entry which is preliminary data.</text>
</comment>
<accession>A0A7X5Y6F8</accession>
<dbReference type="InterPro" id="IPR011250">
    <property type="entry name" value="OMP/PagP_B-barrel"/>
</dbReference>
<feature type="signal peptide" evidence="2">
    <location>
        <begin position="1"/>
        <end position="22"/>
    </location>
</feature>
<reference evidence="4 5" key="1">
    <citation type="submission" date="2020-03" db="EMBL/GenBank/DDBJ databases">
        <title>Genomic Encyclopedia of Type Strains, Phase IV (KMG-IV): sequencing the most valuable type-strain genomes for metagenomic binning, comparative biology and taxonomic classification.</title>
        <authorList>
            <person name="Goeker M."/>
        </authorList>
    </citation>
    <scope>NUCLEOTIDE SEQUENCE [LARGE SCALE GENOMIC DNA]</scope>
    <source>
        <strain evidence="4 5">DSM 16846</strain>
    </source>
</reference>